<gene>
    <name evidence="3" type="ORF">OD750_017020</name>
</gene>
<dbReference type="Proteomes" id="UP001139971">
    <property type="component" value="Unassembled WGS sequence"/>
</dbReference>
<protein>
    <recommendedName>
        <fullName evidence="5">HEAT repeat domain-containing protein</fullName>
    </recommendedName>
</protein>
<keyword evidence="2" id="KW-0732">Signal</keyword>
<reference evidence="3" key="1">
    <citation type="submission" date="2023-02" db="EMBL/GenBank/DDBJ databases">
        <title>Tahibacter soli sp. nov. isolated from soil.</title>
        <authorList>
            <person name="Baek J.H."/>
            <person name="Lee J.K."/>
            <person name="Choi D.G."/>
            <person name="Jeon C.O."/>
        </authorList>
    </citation>
    <scope>NUCLEOTIDE SEQUENCE</scope>
    <source>
        <strain evidence="3">BL</strain>
    </source>
</reference>
<dbReference type="EMBL" id="JAOVZO020000018">
    <property type="protein sequence ID" value="MDC8014250.1"/>
    <property type="molecule type" value="Genomic_DNA"/>
</dbReference>
<accession>A0A9X4BHJ9</accession>
<feature type="compositionally biased region" description="Basic and acidic residues" evidence="1">
    <location>
        <begin position="99"/>
        <end position="110"/>
    </location>
</feature>
<sequence>MSKPLLLAARISGLLLAGLAAAAVADTGEIAAAREHEASLAAELRASAEPRDWALAADVSGSDNAFPADRADLLAKAAAAAPDDAFVQWLALSNLKAPDAARPDPADRARRLAQSDPGNAAAWMPSLGLAVEARDAARIDATLGRMAAAARFDEHFADYLVAWLDIYARRADRIGESEALVQAMGRAAAFSLPAYKPAMDACDPAKHDDDTDARRDACERLGRLMSAGDVIVTQVLGHALLRKLDRATADDEERERLLRWLTKSAGAIVDEERVLDDMRRTMADWRETGNEAEVFRRRLLRMGGELTPPPGWDWREKKR</sequence>
<evidence type="ECO:0000256" key="2">
    <source>
        <dbReference type="SAM" id="SignalP"/>
    </source>
</evidence>
<evidence type="ECO:0000256" key="1">
    <source>
        <dbReference type="SAM" id="MobiDB-lite"/>
    </source>
</evidence>
<dbReference type="AlphaFoldDB" id="A0A9X4BHJ9"/>
<organism evidence="3 4">
    <name type="scientific">Tahibacter soli</name>
    <dbReference type="NCBI Taxonomy" id="2983605"/>
    <lineage>
        <taxon>Bacteria</taxon>
        <taxon>Pseudomonadati</taxon>
        <taxon>Pseudomonadota</taxon>
        <taxon>Gammaproteobacteria</taxon>
        <taxon>Lysobacterales</taxon>
        <taxon>Rhodanobacteraceae</taxon>
        <taxon>Tahibacter</taxon>
    </lineage>
</organism>
<feature type="chain" id="PRO_5040915584" description="HEAT repeat domain-containing protein" evidence="2">
    <location>
        <begin position="23"/>
        <end position="319"/>
    </location>
</feature>
<comment type="caution">
    <text evidence="3">The sequence shown here is derived from an EMBL/GenBank/DDBJ whole genome shotgun (WGS) entry which is preliminary data.</text>
</comment>
<dbReference type="RefSeq" id="WP_263541886.1">
    <property type="nucleotide sequence ID" value="NZ_JAOVZO020000018.1"/>
</dbReference>
<evidence type="ECO:0000313" key="4">
    <source>
        <dbReference type="Proteomes" id="UP001139971"/>
    </source>
</evidence>
<feature type="region of interest" description="Disordered" evidence="1">
    <location>
        <begin position="98"/>
        <end position="118"/>
    </location>
</feature>
<proteinExistence type="predicted"/>
<keyword evidence="4" id="KW-1185">Reference proteome</keyword>
<name>A0A9X4BHJ9_9GAMM</name>
<evidence type="ECO:0008006" key="5">
    <source>
        <dbReference type="Google" id="ProtNLM"/>
    </source>
</evidence>
<evidence type="ECO:0000313" key="3">
    <source>
        <dbReference type="EMBL" id="MDC8014250.1"/>
    </source>
</evidence>
<feature type="signal peptide" evidence="2">
    <location>
        <begin position="1"/>
        <end position="22"/>
    </location>
</feature>